<evidence type="ECO:0000256" key="2">
    <source>
        <dbReference type="ARBA" id="ARBA00008578"/>
    </source>
</evidence>
<evidence type="ECO:0000256" key="4">
    <source>
        <dbReference type="ARBA" id="ARBA00022989"/>
    </source>
</evidence>
<organism evidence="6 7">
    <name type="scientific">Pristionchus pacificus</name>
    <name type="common">Parasitic nematode worm</name>
    <dbReference type="NCBI Taxonomy" id="54126"/>
    <lineage>
        <taxon>Eukaryota</taxon>
        <taxon>Metazoa</taxon>
        <taxon>Ecdysozoa</taxon>
        <taxon>Nematoda</taxon>
        <taxon>Chromadorea</taxon>
        <taxon>Rhabditida</taxon>
        <taxon>Rhabditina</taxon>
        <taxon>Diplogasteromorpha</taxon>
        <taxon>Diplogasteroidea</taxon>
        <taxon>Neodiplogasteridae</taxon>
        <taxon>Pristionchus</taxon>
    </lineage>
</organism>
<reference evidence="6" key="2">
    <citation type="submission" date="2022-06" db="UniProtKB">
        <authorList>
            <consortium name="EnsemblMetazoa"/>
        </authorList>
    </citation>
    <scope>IDENTIFICATION</scope>
    <source>
        <strain evidence="6">PS312</strain>
    </source>
</reference>
<dbReference type="InterPro" id="IPR037659">
    <property type="entry name" value="SMIM7"/>
</dbReference>
<dbReference type="OrthoDB" id="10047572at2759"/>
<name>A0A2A6C9E8_PRIPA</name>
<sequence>MLSELIIASTLIVNAFAILNFKLTKSPTDSASEFVGDVAGRSIGDRMRQFLASLQYFRVFIAMWNIFLIFMMFM</sequence>
<reference evidence="7" key="1">
    <citation type="journal article" date="2008" name="Nat. Genet.">
        <title>The Pristionchus pacificus genome provides a unique perspective on nematode lifestyle and parasitism.</title>
        <authorList>
            <person name="Dieterich C."/>
            <person name="Clifton S.W."/>
            <person name="Schuster L.N."/>
            <person name="Chinwalla A."/>
            <person name="Delehaunty K."/>
            <person name="Dinkelacker I."/>
            <person name="Fulton L."/>
            <person name="Fulton R."/>
            <person name="Godfrey J."/>
            <person name="Minx P."/>
            <person name="Mitreva M."/>
            <person name="Roeseler W."/>
            <person name="Tian H."/>
            <person name="Witte H."/>
            <person name="Yang S.P."/>
            <person name="Wilson R.K."/>
            <person name="Sommer R.J."/>
        </authorList>
    </citation>
    <scope>NUCLEOTIDE SEQUENCE [LARGE SCALE GENOMIC DNA]</scope>
    <source>
        <strain evidence="7">PS312</strain>
    </source>
</reference>
<dbReference type="AlphaFoldDB" id="A0A2A6C9E8"/>
<gene>
    <name evidence="6" type="primary">WBGene00278594</name>
</gene>
<evidence type="ECO:0000313" key="7">
    <source>
        <dbReference type="Proteomes" id="UP000005239"/>
    </source>
</evidence>
<evidence type="ECO:0000313" key="6">
    <source>
        <dbReference type="EnsemblMetazoa" id="PPA40225.1"/>
    </source>
</evidence>
<evidence type="ECO:0000256" key="3">
    <source>
        <dbReference type="ARBA" id="ARBA00022692"/>
    </source>
</evidence>
<evidence type="ECO:0000256" key="1">
    <source>
        <dbReference type="ARBA" id="ARBA00004167"/>
    </source>
</evidence>
<comment type="subcellular location">
    <subcellularLocation>
        <location evidence="1">Membrane</location>
        <topology evidence="1">Single-pass membrane protein</topology>
    </subcellularLocation>
</comment>
<evidence type="ECO:0000256" key="5">
    <source>
        <dbReference type="ARBA" id="ARBA00023136"/>
    </source>
</evidence>
<keyword evidence="7" id="KW-1185">Reference proteome</keyword>
<dbReference type="Proteomes" id="UP000005239">
    <property type="component" value="Unassembled WGS sequence"/>
</dbReference>
<proteinExistence type="inferred from homology"/>
<accession>A0A8R1YTT5</accession>
<dbReference type="GO" id="GO:0016020">
    <property type="term" value="C:membrane"/>
    <property type="evidence" value="ECO:0007669"/>
    <property type="project" value="UniProtKB-SubCell"/>
</dbReference>
<dbReference type="PANTHER" id="PTHR28622">
    <property type="entry name" value="SMALL INTEGRAL MEMBRANE PROTEIN 7"/>
    <property type="match status" value="1"/>
</dbReference>
<protein>
    <submittedName>
        <fullName evidence="6">Uncharacterized protein</fullName>
    </submittedName>
</protein>
<dbReference type="PANTHER" id="PTHR28622:SF1">
    <property type="entry name" value="SMALL INTEGRAL MEMBRANE PROTEIN 7"/>
    <property type="match status" value="1"/>
</dbReference>
<accession>A0A2A6C9E8</accession>
<comment type="similarity">
    <text evidence="2">Belongs to the SMIM7 family.</text>
</comment>
<keyword evidence="5" id="KW-0472">Membrane</keyword>
<keyword evidence="4" id="KW-1133">Transmembrane helix</keyword>
<keyword evidence="3" id="KW-0812">Transmembrane</keyword>
<dbReference type="EnsemblMetazoa" id="PPA40225.1">
    <property type="protein sequence ID" value="PPA40225.1"/>
    <property type="gene ID" value="WBGene00278594"/>
</dbReference>